<keyword evidence="3" id="KW-1185">Reference proteome</keyword>
<organism evidence="2 3">
    <name type="scientific">Reinekea marinisedimentorum</name>
    <dbReference type="NCBI Taxonomy" id="230495"/>
    <lineage>
        <taxon>Bacteria</taxon>
        <taxon>Pseudomonadati</taxon>
        <taxon>Pseudomonadota</taxon>
        <taxon>Gammaproteobacteria</taxon>
        <taxon>Oceanospirillales</taxon>
        <taxon>Saccharospirillaceae</taxon>
        <taxon>Reinekea</taxon>
    </lineage>
</organism>
<comment type="caution">
    <text evidence="2">The sequence shown here is derived from an EMBL/GenBank/DDBJ whole genome shotgun (WGS) entry which is preliminary data.</text>
</comment>
<keyword evidence="1" id="KW-0812">Transmembrane</keyword>
<dbReference type="RefSeq" id="WP_207902636.1">
    <property type="nucleotide sequence ID" value="NZ_SLZR01000002.1"/>
</dbReference>
<keyword evidence="1" id="KW-1133">Transmembrane helix</keyword>
<feature type="transmembrane region" description="Helical" evidence="1">
    <location>
        <begin position="41"/>
        <end position="65"/>
    </location>
</feature>
<dbReference type="EMBL" id="SLZR01000002">
    <property type="protein sequence ID" value="TCS43209.1"/>
    <property type="molecule type" value="Genomic_DNA"/>
</dbReference>
<feature type="transmembrane region" description="Helical" evidence="1">
    <location>
        <begin position="7"/>
        <end position="29"/>
    </location>
</feature>
<keyword evidence="1" id="KW-0472">Membrane</keyword>
<evidence type="ECO:0000313" key="2">
    <source>
        <dbReference type="EMBL" id="TCS43209.1"/>
    </source>
</evidence>
<evidence type="ECO:0000313" key="3">
    <source>
        <dbReference type="Proteomes" id="UP000295793"/>
    </source>
</evidence>
<proteinExistence type="predicted"/>
<reference evidence="2 3" key="1">
    <citation type="submission" date="2019-03" db="EMBL/GenBank/DDBJ databases">
        <title>Genomic Encyclopedia of Archaeal and Bacterial Type Strains, Phase II (KMG-II): from individual species to whole genera.</title>
        <authorList>
            <person name="Goeker M."/>
        </authorList>
    </citation>
    <scope>NUCLEOTIDE SEQUENCE [LARGE SCALE GENOMIC DNA]</scope>
    <source>
        <strain evidence="2 3">DSM 15388</strain>
    </source>
</reference>
<accession>A0A4R3I9W7</accession>
<dbReference type="AlphaFoldDB" id="A0A4R3I9W7"/>
<dbReference type="Proteomes" id="UP000295793">
    <property type="component" value="Unassembled WGS sequence"/>
</dbReference>
<protein>
    <recommendedName>
        <fullName evidence="4">Inner membrane protein</fullName>
    </recommendedName>
</protein>
<evidence type="ECO:0008006" key="4">
    <source>
        <dbReference type="Google" id="ProtNLM"/>
    </source>
</evidence>
<evidence type="ECO:0000256" key="1">
    <source>
        <dbReference type="SAM" id="Phobius"/>
    </source>
</evidence>
<name>A0A4R3I9W7_9GAMM</name>
<gene>
    <name evidence="2" type="ORF">BCF53_102235</name>
</gene>
<sequence>MQTLEIYGYLGSILVAVSLMMSNIVWLRWINLVGASVFSSYGILIGAWPVAMLNGFIVLIDIYHLHYIYFRAPKLKKTTHMHASDPYIVDILSLKWPALKKMAGDAKVKITFEGSEPKSYEVIS</sequence>